<comment type="caution">
    <text evidence="9">The sequence shown here is derived from an EMBL/GenBank/DDBJ whole genome shotgun (WGS) entry which is preliminary data.</text>
</comment>
<feature type="binding site" evidence="7">
    <location>
        <position position="179"/>
    </location>
    <ligand>
        <name>ATP</name>
        <dbReference type="ChEBI" id="CHEBI:30616"/>
    </ligand>
</feature>
<keyword evidence="6 7" id="KW-0057">Aromatic amino acid biosynthesis</keyword>
<keyword evidence="10" id="KW-1185">Reference proteome</keyword>
<feature type="binding site" evidence="7">
    <location>
        <position position="106"/>
    </location>
    <ligand>
        <name>substrate</name>
    </ligand>
</feature>
<dbReference type="InterPro" id="IPR000623">
    <property type="entry name" value="Shikimate_kinase/TSH1"/>
</dbReference>
<keyword evidence="4 7" id="KW-0418">Kinase</keyword>
<feature type="binding site" evidence="7">
    <location>
        <position position="163"/>
    </location>
    <ligand>
        <name>substrate</name>
    </ligand>
</feature>
<keyword evidence="1 7" id="KW-0028">Amino-acid biosynthesis</keyword>
<keyword evidence="7" id="KW-0479">Metal-binding</keyword>
<evidence type="ECO:0000256" key="1">
    <source>
        <dbReference type="ARBA" id="ARBA00022605"/>
    </source>
</evidence>
<feature type="compositionally biased region" description="Polar residues" evidence="8">
    <location>
        <begin position="11"/>
        <end position="22"/>
    </location>
</feature>
<feature type="region of interest" description="Disordered" evidence="8">
    <location>
        <begin position="1"/>
        <end position="24"/>
    </location>
</feature>
<comment type="pathway">
    <text evidence="7">Metabolic intermediate biosynthesis; chorismate biosynthesis; chorismate from D-erythrose 4-phosphate and phosphoenolpyruvate: step 5/7.</text>
</comment>
<evidence type="ECO:0000256" key="3">
    <source>
        <dbReference type="ARBA" id="ARBA00022741"/>
    </source>
</evidence>
<feature type="binding site" evidence="7">
    <location>
        <begin position="38"/>
        <end position="43"/>
    </location>
    <ligand>
        <name>ATP</name>
        <dbReference type="ChEBI" id="CHEBI:30616"/>
    </ligand>
</feature>
<dbReference type="PANTHER" id="PTHR21087:SF16">
    <property type="entry name" value="SHIKIMATE KINASE 1, CHLOROPLASTIC"/>
    <property type="match status" value="1"/>
</dbReference>
<dbReference type="EC" id="2.7.1.71" evidence="7"/>
<dbReference type="RefSeq" id="WP_210683662.1">
    <property type="nucleotide sequence ID" value="NZ_JAGMWN010000014.1"/>
</dbReference>
<keyword evidence="5 7" id="KW-0067">ATP-binding</keyword>
<dbReference type="GO" id="GO:0004765">
    <property type="term" value="F:shikimate kinase activity"/>
    <property type="evidence" value="ECO:0007669"/>
    <property type="project" value="UniProtKB-UniRule"/>
</dbReference>
<dbReference type="PANTHER" id="PTHR21087">
    <property type="entry name" value="SHIKIMATE KINASE"/>
    <property type="match status" value="1"/>
</dbReference>
<evidence type="ECO:0000313" key="9">
    <source>
        <dbReference type="EMBL" id="MBP5859070.1"/>
    </source>
</evidence>
<feature type="binding site" evidence="7">
    <location>
        <position position="60"/>
    </location>
    <ligand>
        <name>substrate</name>
    </ligand>
</feature>
<feature type="binding site" evidence="7">
    <location>
        <position position="144"/>
    </location>
    <ligand>
        <name>ATP</name>
        <dbReference type="ChEBI" id="CHEBI:30616"/>
    </ligand>
</feature>
<comment type="similarity">
    <text evidence="7">Belongs to the shikimate kinase family.</text>
</comment>
<dbReference type="GO" id="GO:0005829">
    <property type="term" value="C:cytosol"/>
    <property type="evidence" value="ECO:0007669"/>
    <property type="project" value="TreeGrafter"/>
</dbReference>
<dbReference type="AlphaFoldDB" id="A0A8J7S2G4"/>
<comment type="function">
    <text evidence="7">Catalyzes the specific phosphorylation of the 3-hydroxyl group of shikimic acid using ATP as a cosubstrate.</text>
</comment>
<dbReference type="HAMAP" id="MF_00109">
    <property type="entry name" value="Shikimate_kinase"/>
    <property type="match status" value="1"/>
</dbReference>
<feature type="compositionally biased region" description="Basic and acidic residues" evidence="8">
    <location>
        <begin position="1"/>
        <end position="10"/>
    </location>
</feature>
<dbReference type="Proteomes" id="UP000672602">
    <property type="component" value="Unassembled WGS sequence"/>
</dbReference>
<keyword evidence="3 7" id="KW-0547">Nucleotide-binding</keyword>
<dbReference type="PRINTS" id="PR01100">
    <property type="entry name" value="SHIKIMTKNASE"/>
</dbReference>
<keyword evidence="2 7" id="KW-0808">Transferase</keyword>
<dbReference type="InterPro" id="IPR027417">
    <property type="entry name" value="P-loop_NTPase"/>
</dbReference>
<dbReference type="InterPro" id="IPR031322">
    <property type="entry name" value="Shikimate/glucono_kinase"/>
</dbReference>
<evidence type="ECO:0000256" key="2">
    <source>
        <dbReference type="ARBA" id="ARBA00022679"/>
    </source>
</evidence>
<keyword evidence="7" id="KW-0460">Magnesium</keyword>
<sequence length="204" mass="22328">MAATSDRESDLQASPQASSLAPTRSDLSRTVALIGMMGAGKTAVGRQLARKLGAPFVDADKEIEEAAGCTVAEIFAEHGEAHFRDGERRVIARLLDGPPCILATGGGAYMQEETRELLRERAVTVWLKADFDVLWKRVSKRGHRPLLKTADPQGTLRRLMEEREPVYAHADLTVDSGEQTKDAMADKVLEALREAALMEEDTAR</sequence>
<organism evidence="9 10">
    <name type="scientific">Marivibrio halodurans</name>
    <dbReference type="NCBI Taxonomy" id="2039722"/>
    <lineage>
        <taxon>Bacteria</taxon>
        <taxon>Pseudomonadati</taxon>
        <taxon>Pseudomonadota</taxon>
        <taxon>Alphaproteobacteria</taxon>
        <taxon>Rhodospirillales</taxon>
        <taxon>Rhodospirillaceae</taxon>
        <taxon>Marivibrio</taxon>
    </lineage>
</organism>
<evidence type="ECO:0000256" key="5">
    <source>
        <dbReference type="ARBA" id="ARBA00022840"/>
    </source>
</evidence>
<dbReference type="CDD" id="cd00464">
    <property type="entry name" value="SK"/>
    <property type="match status" value="1"/>
</dbReference>
<dbReference type="GO" id="GO:0005524">
    <property type="term" value="F:ATP binding"/>
    <property type="evidence" value="ECO:0007669"/>
    <property type="project" value="UniProtKB-UniRule"/>
</dbReference>
<dbReference type="GO" id="GO:0008652">
    <property type="term" value="P:amino acid biosynthetic process"/>
    <property type="evidence" value="ECO:0007669"/>
    <property type="project" value="UniProtKB-KW"/>
</dbReference>
<proteinExistence type="inferred from homology"/>
<dbReference type="Pfam" id="PF01202">
    <property type="entry name" value="SKI"/>
    <property type="match status" value="1"/>
</dbReference>
<dbReference type="NCBIfam" id="NF010552">
    <property type="entry name" value="PRK13946.1"/>
    <property type="match status" value="1"/>
</dbReference>
<dbReference type="Gene3D" id="3.40.50.300">
    <property type="entry name" value="P-loop containing nucleotide triphosphate hydrolases"/>
    <property type="match status" value="1"/>
</dbReference>
<dbReference type="EMBL" id="JAGMWN010000014">
    <property type="protein sequence ID" value="MBP5859070.1"/>
    <property type="molecule type" value="Genomic_DNA"/>
</dbReference>
<accession>A0A8J7S2G4</accession>
<feature type="binding site" evidence="7">
    <location>
        <position position="84"/>
    </location>
    <ligand>
        <name>substrate</name>
    </ligand>
</feature>
<keyword evidence="7" id="KW-0963">Cytoplasm</keyword>
<dbReference type="GO" id="GO:0009423">
    <property type="term" value="P:chorismate biosynthetic process"/>
    <property type="evidence" value="ECO:0007669"/>
    <property type="project" value="UniProtKB-UniRule"/>
</dbReference>
<evidence type="ECO:0000256" key="6">
    <source>
        <dbReference type="ARBA" id="ARBA00023141"/>
    </source>
</evidence>
<comment type="catalytic activity">
    <reaction evidence="7">
        <text>shikimate + ATP = 3-phosphoshikimate + ADP + H(+)</text>
        <dbReference type="Rhea" id="RHEA:13121"/>
        <dbReference type="ChEBI" id="CHEBI:15378"/>
        <dbReference type="ChEBI" id="CHEBI:30616"/>
        <dbReference type="ChEBI" id="CHEBI:36208"/>
        <dbReference type="ChEBI" id="CHEBI:145989"/>
        <dbReference type="ChEBI" id="CHEBI:456216"/>
        <dbReference type="EC" id="2.7.1.71"/>
    </reaction>
</comment>
<dbReference type="GO" id="GO:0009073">
    <property type="term" value="P:aromatic amino acid family biosynthetic process"/>
    <property type="evidence" value="ECO:0007669"/>
    <property type="project" value="UniProtKB-KW"/>
</dbReference>
<evidence type="ECO:0000256" key="4">
    <source>
        <dbReference type="ARBA" id="ARBA00022777"/>
    </source>
</evidence>
<dbReference type="UniPathway" id="UPA00053">
    <property type="reaction ID" value="UER00088"/>
</dbReference>
<gene>
    <name evidence="7" type="primary">aroK</name>
    <name evidence="9" type="ORF">KAJ83_18765</name>
</gene>
<dbReference type="SUPFAM" id="SSF52540">
    <property type="entry name" value="P-loop containing nucleoside triphosphate hydrolases"/>
    <property type="match status" value="1"/>
</dbReference>
<evidence type="ECO:0000256" key="8">
    <source>
        <dbReference type="SAM" id="MobiDB-lite"/>
    </source>
</evidence>
<comment type="subcellular location">
    <subcellularLocation>
        <location evidence="7">Cytoplasm</location>
    </subcellularLocation>
</comment>
<evidence type="ECO:0000313" key="10">
    <source>
        <dbReference type="Proteomes" id="UP000672602"/>
    </source>
</evidence>
<comment type="subunit">
    <text evidence="7">Monomer.</text>
</comment>
<comment type="cofactor">
    <cofactor evidence="7">
        <name>Mg(2+)</name>
        <dbReference type="ChEBI" id="CHEBI:18420"/>
    </cofactor>
    <text evidence="7">Binds 1 Mg(2+) ion per subunit.</text>
</comment>
<dbReference type="GO" id="GO:0000287">
    <property type="term" value="F:magnesium ion binding"/>
    <property type="evidence" value="ECO:0007669"/>
    <property type="project" value="UniProtKB-UniRule"/>
</dbReference>
<protein>
    <recommendedName>
        <fullName evidence="7">Shikimate kinase</fullName>
        <shortName evidence="7">SK</shortName>
        <ecNumber evidence="7">2.7.1.71</ecNumber>
    </recommendedName>
</protein>
<evidence type="ECO:0000256" key="7">
    <source>
        <dbReference type="HAMAP-Rule" id="MF_00109"/>
    </source>
</evidence>
<name>A0A8J7S2G4_9PROT</name>
<feature type="binding site" evidence="7">
    <location>
        <position position="42"/>
    </location>
    <ligand>
        <name>Mg(2+)</name>
        <dbReference type="ChEBI" id="CHEBI:18420"/>
    </ligand>
</feature>
<reference evidence="9" key="1">
    <citation type="submission" date="2021-04" db="EMBL/GenBank/DDBJ databases">
        <authorList>
            <person name="Zhang D.-C."/>
        </authorList>
    </citation>
    <scope>NUCLEOTIDE SEQUENCE</scope>
    <source>
        <strain evidence="9">CGMCC 1.15697</strain>
    </source>
</reference>